<comment type="caution">
    <text evidence="1">The sequence shown here is derived from an EMBL/GenBank/DDBJ whole genome shotgun (WGS) entry which is preliminary data.</text>
</comment>
<reference evidence="1" key="1">
    <citation type="submission" date="2020-08" db="EMBL/GenBank/DDBJ databases">
        <title>Multicomponent nature underlies the extraordinary mechanical properties of spider dragline silk.</title>
        <authorList>
            <person name="Kono N."/>
            <person name="Nakamura H."/>
            <person name="Mori M."/>
            <person name="Yoshida Y."/>
            <person name="Ohtoshi R."/>
            <person name="Malay A.D."/>
            <person name="Moran D.A.P."/>
            <person name="Tomita M."/>
            <person name="Numata K."/>
            <person name="Arakawa K."/>
        </authorList>
    </citation>
    <scope>NUCLEOTIDE SEQUENCE</scope>
</reference>
<proteinExistence type="predicted"/>
<organism evidence="1 2">
    <name type="scientific">Nephila pilipes</name>
    <name type="common">Giant wood spider</name>
    <name type="synonym">Nephila maculata</name>
    <dbReference type="NCBI Taxonomy" id="299642"/>
    <lineage>
        <taxon>Eukaryota</taxon>
        <taxon>Metazoa</taxon>
        <taxon>Ecdysozoa</taxon>
        <taxon>Arthropoda</taxon>
        <taxon>Chelicerata</taxon>
        <taxon>Arachnida</taxon>
        <taxon>Araneae</taxon>
        <taxon>Araneomorphae</taxon>
        <taxon>Entelegynae</taxon>
        <taxon>Araneoidea</taxon>
        <taxon>Nephilidae</taxon>
        <taxon>Nephila</taxon>
    </lineage>
</organism>
<accession>A0A8X6NSZ7</accession>
<gene>
    <name evidence="1" type="ORF">NPIL_253501</name>
</gene>
<dbReference type="Proteomes" id="UP000887013">
    <property type="component" value="Unassembled WGS sequence"/>
</dbReference>
<protein>
    <submittedName>
        <fullName evidence="1">Uncharacterized protein</fullName>
    </submittedName>
</protein>
<sequence length="115" mass="13565">MGWNPPRREKKVRLADHNLPRLQKDNRGNACSVNLIVSKFRKRTRGKEVRKRRDWNLEEINFSWEIKVTKGWAEQDFVSCLLLSERFWTKLCRYISSTYVAFDSDRSASVLSATA</sequence>
<dbReference type="AlphaFoldDB" id="A0A8X6NSZ7"/>
<name>A0A8X6NSZ7_NEPPI</name>
<keyword evidence="2" id="KW-1185">Reference proteome</keyword>
<evidence type="ECO:0000313" key="1">
    <source>
        <dbReference type="EMBL" id="GFT29645.1"/>
    </source>
</evidence>
<dbReference type="EMBL" id="BMAW01012636">
    <property type="protein sequence ID" value="GFT29645.1"/>
    <property type="molecule type" value="Genomic_DNA"/>
</dbReference>
<evidence type="ECO:0000313" key="2">
    <source>
        <dbReference type="Proteomes" id="UP000887013"/>
    </source>
</evidence>